<dbReference type="RefSeq" id="WP_009140751.1">
    <property type="nucleotide sequence ID" value="NZ_JH126468.1"/>
</dbReference>
<dbReference type="PANTHER" id="PTHR36111:SF2">
    <property type="entry name" value="INNER MEMBRANE PROTEIN"/>
    <property type="match status" value="1"/>
</dbReference>
<feature type="transmembrane region" description="Helical" evidence="1">
    <location>
        <begin position="228"/>
        <end position="247"/>
    </location>
</feature>
<organism evidence="2 3">
    <name type="scientific">Collinsella tanakaei YIT 12063</name>
    <dbReference type="NCBI Taxonomy" id="742742"/>
    <lineage>
        <taxon>Bacteria</taxon>
        <taxon>Bacillati</taxon>
        <taxon>Actinomycetota</taxon>
        <taxon>Coriobacteriia</taxon>
        <taxon>Coriobacteriales</taxon>
        <taxon>Coriobacteriaceae</taxon>
        <taxon>Collinsella</taxon>
    </lineage>
</organism>
<dbReference type="PANTHER" id="PTHR36111">
    <property type="entry name" value="INNER MEMBRANE PROTEIN-RELATED"/>
    <property type="match status" value="1"/>
</dbReference>
<gene>
    <name evidence="2" type="ORF">HMPREF9452_00716</name>
</gene>
<accession>G1WHG6</accession>
<dbReference type="PATRIC" id="fig|742742.3.peg.690"/>
<reference evidence="2 3" key="1">
    <citation type="submission" date="2011-06" db="EMBL/GenBank/DDBJ databases">
        <title>The Genome Sequence of Collinsella tanakaei YIT 12063.</title>
        <authorList>
            <consortium name="The Broad Institute Genome Sequencing Platform"/>
            <person name="Earl A."/>
            <person name="Ward D."/>
            <person name="Feldgarden M."/>
            <person name="Gevers D."/>
            <person name="Morotomi M."/>
            <person name="Young S.K."/>
            <person name="Zeng Q."/>
            <person name="Gargeya S."/>
            <person name="Fitzgerald M."/>
            <person name="Haas B."/>
            <person name="Abouelleil A."/>
            <person name="Alvarado L."/>
            <person name="Arachchi H.M."/>
            <person name="Berlin A."/>
            <person name="Brown A."/>
            <person name="Chapman S.B."/>
            <person name="Chen Z."/>
            <person name="Dunbar C."/>
            <person name="Freedman E."/>
            <person name="Gearin G."/>
            <person name="Gellesch M."/>
            <person name="Goldberg J."/>
            <person name="Griggs A."/>
            <person name="Gujja S."/>
            <person name="Heiman D."/>
            <person name="Howarth C."/>
            <person name="Larson L."/>
            <person name="Lui A."/>
            <person name="MacDonald P.J.P."/>
            <person name="Mehta T."/>
            <person name="Montmayeur A."/>
            <person name="Murphy C."/>
            <person name="Neiman D."/>
            <person name="Pearson M."/>
            <person name="Priest M."/>
            <person name="Roberts A."/>
            <person name="Saif S."/>
            <person name="Shea T."/>
            <person name="Shenoy N."/>
            <person name="Sisk P."/>
            <person name="Stolte C."/>
            <person name="Sykes S."/>
            <person name="Wortman J."/>
            <person name="Nusbaum C."/>
            <person name="Birren B."/>
        </authorList>
    </citation>
    <scope>NUCLEOTIDE SEQUENCE [LARGE SCALE GENOMIC DNA]</scope>
    <source>
        <strain evidence="2 3">YIT 12063</strain>
    </source>
</reference>
<dbReference type="HOGENOM" id="CLU_091659_2_0_11"/>
<evidence type="ECO:0000256" key="1">
    <source>
        <dbReference type="SAM" id="Phobius"/>
    </source>
</evidence>
<feature type="transmembrane region" description="Helical" evidence="1">
    <location>
        <begin position="61"/>
        <end position="79"/>
    </location>
</feature>
<evidence type="ECO:0008006" key="4">
    <source>
        <dbReference type="Google" id="ProtNLM"/>
    </source>
</evidence>
<proteinExistence type="predicted"/>
<keyword evidence="1" id="KW-1133">Transmembrane helix</keyword>
<feature type="transmembrane region" description="Helical" evidence="1">
    <location>
        <begin position="174"/>
        <end position="191"/>
    </location>
</feature>
<dbReference type="AlphaFoldDB" id="G1WHG6"/>
<dbReference type="eggNOG" id="COG1811">
    <property type="taxonomic scope" value="Bacteria"/>
</dbReference>
<dbReference type="OrthoDB" id="9797976at2"/>
<dbReference type="Pfam" id="PF04474">
    <property type="entry name" value="DUF554"/>
    <property type="match status" value="1"/>
</dbReference>
<dbReference type="EMBL" id="ADLS01000009">
    <property type="protein sequence ID" value="EGX67014.1"/>
    <property type="molecule type" value="Genomic_DNA"/>
</dbReference>
<feature type="transmembrane region" description="Helical" evidence="1">
    <location>
        <begin position="38"/>
        <end position="55"/>
    </location>
</feature>
<dbReference type="Proteomes" id="UP000004830">
    <property type="component" value="Unassembled WGS sequence"/>
</dbReference>
<dbReference type="InterPro" id="IPR007563">
    <property type="entry name" value="DUF554"/>
</dbReference>
<protein>
    <recommendedName>
        <fullName evidence="4">DUF554 domain-containing protein</fullName>
    </recommendedName>
</protein>
<keyword evidence="1" id="KW-0812">Transmembrane</keyword>
<sequence>MPAYFPSGIIINVSAVILGGIAGALLGPKLPKDLRTTLNLIFGACSMTMGISYIVKLQTLPALMLAIIVGTAVGHLVHLESGISGVAAKLQGPVSALVRSEPSGDMSEDEWMSRYIAAVVLFCASGTGIFGALQSGLNGDQSILISKAILDFFTAAIFAADLGFMTPLIGIPQAVIMAVLFVLAGVIMPLTNEVMMGDFRACGGVLMLCTGFRICGIKCFPIANMLPAMVLIMPFSWMFADLILPLIG</sequence>
<evidence type="ECO:0000313" key="3">
    <source>
        <dbReference type="Proteomes" id="UP000004830"/>
    </source>
</evidence>
<dbReference type="STRING" id="742742.HMPREF9452_00716"/>
<feature type="transmembrane region" description="Helical" evidence="1">
    <location>
        <begin position="115"/>
        <end position="137"/>
    </location>
</feature>
<feature type="transmembrane region" description="Helical" evidence="1">
    <location>
        <begin position="6"/>
        <end position="26"/>
    </location>
</feature>
<evidence type="ECO:0000313" key="2">
    <source>
        <dbReference type="EMBL" id="EGX67014.1"/>
    </source>
</evidence>
<keyword evidence="3" id="KW-1185">Reference proteome</keyword>
<dbReference type="GeneID" id="62758477"/>
<keyword evidence="1" id="KW-0472">Membrane</keyword>
<name>G1WHG6_9ACTN</name>
<comment type="caution">
    <text evidence="2">The sequence shown here is derived from an EMBL/GenBank/DDBJ whole genome shotgun (WGS) entry which is preliminary data.</text>
</comment>